<evidence type="ECO:0000313" key="2">
    <source>
        <dbReference type="EMBL" id="GGL16360.1"/>
    </source>
</evidence>
<evidence type="ECO:0000256" key="1">
    <source>
        <dbReference type="ARBA" id="ARBA00022649"/>
    </source>
</evidence>
<dbReference type="InterPro" id="IPR007712">
    <property type="entry name" value="RelE/ParE_toxin"/>
</dbReference>
<dbReference type="RefSeq" id="WP_189327630.1">
    <property type="nucleotide sequence ID" value="NZ_BMPQ01000055.1"/>
</dbReference>
<comment type="caution">
    <text evidence="2">The sequence shown here is derived from an EMBL/GenBank/DDBJ whole genome shotgun (WGS) entry which is preliminary data.</text>
</comment>
<dbReference type="Gene3D" id="3.30.2310.20">
    <property type="entry name" value="RelE-like"/>
    <property type="match status" value="1"/>
</dbReference>
<reference evidence="2" key="2">
    <citation type="submission" date="2020-09" db="EMBL/GenBank/DDBJ databases">
        <authorList>
            <person name="Sun Q."/>
            <person name="Ohkuma M."/>
        </authorList>
    </citation>
    <scope>NUCLEOTIDE SEQUENCE</scope>
    <source>
        <strain evidence="2">JCM 3035</strain>
    </source>
</reference>
<organism evidence="2 3">
    <name type="scientific">Streptomyces flaveus</name>
    <dbReference type="NCBI Taxonomy" id="66370"/>
    <lineage>
        <taxon>Bacteria</taxon>
        <taxon>Bacillati</taxon>
        <taxon>Actinomycetota</taxon>
        <taxon>Actinomycetes</taxon>
        <taxon>Kitasatosporales</taxon>
        <taxon>Streptomycetaceae</taxon>
        <taxon>Streptomyces</taxon>
        <taxon>Streptomyces aurantiacus group</taxon>
    </lineage>
</organism>
<accession>A0A917VTJ8</accession>
<keyword evidence="3" id="KW-1185">Reference proteome</keyword>
<gene>
    <name evidence="2" type="ORF">GCM10010094_91510</name>
</gene>
<name>A0A917VTJ8_9ACTN</name>
<evidence type="ECO:0000313" key="3">
    <source>
        <dbReference type="Proteomes" id="UP000637788"/>
    </source>
</evidence>
<dbReference type="Pfam" id="PF05016">
    <property type="entry name" value="ParE_toxin"/>
    <property type="match status" value="1"/>
</dbReference>
<dbReference type="EMBL" id="BMPQ01000055">
    <property type="protein sequence ID" value="GGL16360.1"/>
    <property type="molecule type" value="Genomic_DNA"/>
</dbReference>
<keyword evidence="1" id="KW-1277">Toxin-antitoxin system</keyword>
<sequence length="181" mass="20278">MPDTPRHPVRFTAAAEADLDALHRRDPQIARAALHKVRLLERDPYAGRPLVGDLVGFRKLVVGDRHWRIVWRVVDDGDGPSEVEISEVWAVGAREDSAVYDEVRRRLADLPDTPNIRVLRDLLEKFGLDPGAAAPPPPEPVPAWLIDRLTGKAGLPLEEAQAMPLEEAITTWENWMSRPPD</sequence>
<reference evidence="2" key="1">
    <citation type="journal article" date="2014" name="Int. J. Syst. Evol. Microbiol.">
        <title>Complete genome sequence of Corynebacterium casei LMG S-19264T (=DSM 44701T), isolated from a smear-ripened cheese.</title>
        <authorList>
            <consortium name="US DOE Joint Genome Institute (JGI-PGF)"/>
            <person name="Walter F."/>
            <person name="Albersmeier A."/>
            <person name="Kalinowski J."/>
            <person name="Ruckert C."/>
        </authorList>
    </citation>
    <scope>NUCLEOTIDE SEQUENCE</scope>
    <source>
        <strain evidence="2">JCM 3035</strain>
    </source>
</reference>
<proteinExistence type="predicted"/>
<dbReference type="SUPFAM" id="SSF143011">
    <property type="entry name" value="RelE-like"/>
    <property type="match status" value="1"/>
</dbReference>
<dbReference type="Proteomes" id="UP000637788">
    <property type="component" value="Unassembled WGS sequence"/>
</dbReference>
<protein>
    <submittedName>
        <fullName evidence="2">Uncharacterized protein</fullName>
    </submittedName>
</protein>
<dbReference type="InterPro" id="IPR035093">
    <property type="entry name" value="RelE/ParE_toxin_dom_sf"/>
</dbReference>
<dbReference type="AlphaFoldDB" id="A0A917VTJ8"/>